<feature type="binding site" evidence="3">
    <location>
        <position position="214"/>
    </location>
    <ligand>
        <name>Na(+)</name>
        <dbReference type="ChEBI" id="CHEBI:29101"/>
    </ligand>
</feature>
<dbReference type="Gene3D" id="3.40.190.10">
    <property type="entry name" value="Periplasmic binding protein-like II"/>
    <property type="match status" value="1"/>
</dbReference>
<dbReference type="Proteomes" id="UP000243073">
    <property type="component" value="Unassembled WGS sequence"/>
</dbReference>
<dbReference type="InterPro" id="IPR026289">
    <property type="entry name" value="SBP_TakP-like"/>
</dbReference>
<feature type="binding site" evidence="3">
    <location>
        <position position="213"/>
    </location>
    <ligand>
        <name>substrate</name>
    </ligand>
</feature>
<dbReference type="STRING" id="1414654.BFR47_08460"/>
<evidence type="ECO:0000256" key="1">
    <source>
        <dbReference type="ARBA" id="ARBA00022729"/>
    </source>
</evidence>
<evidence type="ECO:0000256" key="4">
    <source>
        <dbReference type="SAM" id="SignalP"/>
    </source>
</evidence>
<evidence type="ECO:0000256" key="3">
    <source>
        <dbReference type="PIRSR" id="PIRSR039026-2"/>
    </source>
</evidence>
<comment type="caution">
    <text evidence="5">The sequence shown here is derived from an EMBL/GenBank/DDBJ whole genome shotgun (WGS) entry which is preliminary data.</text>
</comment>
<protein>
    <submittedName>
        <fullName evidence="5">C4-dicarboxylate ABC transporter substrate-binding protein</fullName>
    </submittedName>
</protein>
<dbReference type="Gene3D" id="3.40.190.170">
    <property type="entry name" value="Bacterial extracellular solute-binding protein, family 7"/>
    <property type="match status" value="1"/>
</dbReference>
<dbReference type="Pfam" id="PF03480">
    <property type="entry name" value="DctP"/>
    <property type="match status" value="1"/>
</dbReference>
<keyword evidence="6" id="KW-1185">Reference proteome</keyword>
<dbReference type="InterPro" id="IPR038404">
    <property type="entry name" value="TRAP_DctP_sf"/>
</dbReference>
<dbReference type="PANTHER" id="PTHR33376:SF5">
    <property type="entry name" value="EXTRACYTOPLASMIC SOLUTE RECEPTOR PROTEIN"/>
    <property type="match status" value="1"/>
</dbReference>
<feature type="binding site" evidence="2">
    <location>
        <position position="154"/>
    </location>
    <ligand>
        <name>substrate</name>
    </ligand>
</feature>
<dbReference type="NCBIfam" id="NF037995">
    <property type="entry name" value="TRAP_S1"/>
    <property type="match status" value="1"/>
</dbReference>
<dbReference type="GO" id="GO:0031317">
    <property type="term" value="C:tripartite ATP-independent periplasmic transporter complex"/>
    <property type="evidence" value="ECO:0007669"/>
    <property type="project" value="InterPro"/>
</dbReference>
<evidence type="ECO:0000313" key="5">
    <source>
        <dbReference type="EMBL" id="OIN14309.1"/>
    </source>
</evidence>
<sequence>MKMKLANSCGAIITACVLFAAPAVAAKEVTWKVPTSVPEGSFFYNNFLQRFSEHLKVYSEGEIKLRTFGAGVVVPAFQVYEAVQDGIVEAGHSTPSYLVNQDPTNAIFAGFPGGMSPEATITWLYEGGGLESLQQYRQETMGLHTMLVGLGTSEILAHANKPIHGISDFENLKYRTSGAWAGVLKNYLKGVPTVVPPGEIYTLLQRKGVDAVEWATPGSNIMEGFHEVAPYIITPGIHQPTFVWEFFVKQETWDALSSELQGRIEDAARLTTMESYLHFAHEDMKAMDKYKEYGTEVITLDQDVIAQIRGYGHHWMEARASEQAEKGNKKMRGLLKDYQDYQKRWSRNSSVLVRD</sequence>
<dbReference type="PROSITE" id="PS51257">
    <property type="entry name" value="PROKAR_LIPOPROTEIN"/>
    <property type="match status" value="1"/>
</dbReference>
<name>A0A1J4QH89_9GAMM</name>
<dbReference type="PANTHER" id="PTHR33376">
    <property type="match status" value="1"/>
</dbReference>
<feature type="chain" id="PRO_5009632425" evidence="4">
    <location>
        <begin position="27"/>
        <end position="355"/>
    </location>
</feature>
<feature type="binding site" evidence="2">
    <location>
        <position position="175"/>
    </location>
    <ligand>
        <name>substrate</name>
    </ligand>
</feature>
<feature type="signal peptide" evidence="4">
    <location>
        <begin position="1"/>
        <end position="26"/>
    </location>
</feature>
<dbReference type="AlphaFoldDB" id="A0A1J4QH89"/>
<dbReference type="GO" id="GO:0046872">
    <property type="term" value="F:metal ion binding"/>
    <property type="evidence" value="ECO:0007669"/>
    <property type="project" value="UniProtKB-KW"/>
</dbReference>
<proteinExistence type="predicted"/>
<evidence type="ECO:0000313" key="6">
    <source>
        <dbReference type="Proteomes" id="UP000243073"/>
    </source>
</evidence>
<keyword evidence="3" id="KW-0479">Metal-binding</keyword>
<organism evidence="5 6">
    <name type="scientific">Oceanisphaera psychrotolerans</name>
    <dbReference type="NCBI Taxonomy" id="1414654"/>
    <lineage>
        <taxon>Bacteria</taxon>
        <taxon>Pseudomonadati</taxon>
        <taxon>Pseudomonadota</taxon>
        <taxon>Gammaproteobacteria</taxon>
        <taxon>Aeromonadales</taxon>
        <taxon>Aeromonadaceae</taxon>
        <taxon>Oceanisphaera</taxon>
    </lineage>
</organism>
<accession>A0A1J4QH89</accession>
<gene>
    <name evidence="5" type="ORF">BFR47_08460</name>
</gene>
<keyword evidence="1 4" id="KW-0732">Signal</keyword>
<dbReference type="PIRSF" id="PIRSF039026">
    <property type="entry name" value="SiaP"/>
    <property type="match status" value="1"/>
</dbReference>
<feature type="binding site" evidence="3">
    <location>
        <position position="239"/>
    </location>
    <ligand>
        <name>substrate</name>
    </ligand>
</feature>
<dbReference type="GO" id="GO:0055085">
    <property type="term" value="P:transmembrane transport"/>
    <property type="evidence" value="ECO:0007669"/>
    <property type="project" value="InterPro"/>
</dbReference>
<evidence type="ECO:0000256" key="2">
    <source>
        <dbReference type="PIRSR" id="PIRSR039026-1"/>
    </source>
</evidence>
<reference evidence="5 6" key="1">
    <citation type="submission" date="2016-07" db="EMBL/GenBank/DDBJ databases">
        <title>Draft Genome Sequence of Oceanisphaera psychrotolerans, isolated from coastal sediment samples.</title>
        <authorList>
            <person name="Zhuo S."/>
            <person name="Ruan Z."/>
        </authorList>
    </citation>
    <scope>NUCLEOTIDE SEQUENCE [LARGE SCALE GENOMIC DNA]</scope>
    <source>
        <strain evidence="5 6">LAM-WHM-ZC</strain>
    </source>
</reference>
<dbReference type="InterPro" id="IPR018389">
    <property type="entry name" value="DctP_fam"/>
</dbReference>
<dbReference type="EMBL" id="MDKE01000002">
    <property type="protein sequence ID" value="OIN14309.1"/>
    <property type="molecule type" value="Genomic_DNA"/>
</dbReference>